<dbReference type="CDD" id="cd00777">
    <property type="entry name" value="AspRS_core"/>
    <property type="match status" value="1"/>
</dbReference>
<dbReference type="GO" id="GO:0003676">
    <property type="term" value="F:nucleic acid binding"/>
    <property type="evidence" value="ECO:0007669"/>
    <property type="project" value="InterPro"/>
</dbReference>
<proteinExistence type="inferred from homology"/>
<dbReference type="NCBIfam" id="NF001750">
    <property type="entry name" value="PRK00476.1"/>
    <property type="match status" value="1"/>
</dbReference>
<dbReference type="CDD" id="cd04317">
    <property type="entry name" value="EcAspRS_like_N"/>
    <property type="match status" value="1"/>
</dbReference>
<dbReference type="InterPro" id="IPR012340">
    <property type="entry name" value="NA-bd_OB-fold"/>
</dbReference>
<evidence type="ECO:0000313" key="9">
    <source>
        <dbReference type="Proteomes" id="UP000267251"/>
    </source>
</evidence>
<comment type="similarity">
    <text evidence="1">Belongs to the class-II aminoacyl-tRNA synthetase family. Type 1 subfamily.</text>
</comment>
<dbReference type="PRINTS" id="PR01042">
    <property type="entry name" value="TRNASYNTHASP"/>
</dbReference>
<dbReference type="SUPFAM" id="SSF50249">
    <property type="entry name" value="Nucleic acid-binding proteins"/>
    <property type="match status" value="1"/>
</dbReference>
<dbReference type="PANTHER" id="PTHR22594:SF5">
    <property type="entry name" value="ASPARTATE--TRNA LIGASE, MITOCHONDRIAL"/>
    <property type="match status" value="1"/>
</dbReference>
<dbReference type="Gene3D" id="3.30.1360.30">
    <property type="entry name" value="GAD-like domain"/>
    <property type="match status" value="1"/>
</dbReference>
<dbReference type="InterPro" id="IPR047090">
    <property type="entry name" value="AspRS_core"/>
</dbReference>
<dbReference type="Gene3D" id="3.30.930.10">
    <property type="entry name" value="Bira Bifunctional Protein, Domain 2"/>
    <property type="match status" value="1"/>
</dbReference>
<dbReference type="GO" id="GO:0005739">
    <property type="term" value="C:mitochondrion"/>
    <property type="evidence" value="ECO:0007669"/>
    <property type="project" value="TreeGrafter"/>
</dbReference>
<keyword evidence="3" id="KW-0547">Nucleotide-binding</keyword>
<dbReference type="Proteomes" id="UP000267251">
    <property type="component" value="Unassembled WGS sequence"/>
</dbReference>
<dbReference type="NCBIfam" id="TIGR00459">
    <property type="entry name" value="aspS_bact"/>
    <property type="match status" value="1"/>
</dbReference>
<protein>
    <submittedName>
        <fullName evidence="8">tRNA synthetases class II-domain-containing protein</fullName>
    </submittedName>
</protein>
<accession>A0A4P9Y7M4</accession>
<keyword evidence="6 8" id="KW-0030">Aminoacyl-tRNA synthetase</keyword>
<evidence type="ECO:0000256" key="4">
    <source>
        <dbReference type="ARBA" id="ARBA00022840"/>
    </source>
</evidence>
<keyword evidence="4" id="KW-0067">ATP-binding</keyword>
<dbReference type="InterPro" id="IPR045864">
    <property type="entry name" value="aa-tRNA-synth_II/BPL/LPL"/>
</dbReference>
<sequence>MLCSLPRLRCVGTGILPRSSLNSRVLSLAQISRSRLHPRVFPSVQAPRYLPHVPFSGFSTLTTSLGPEKSPLTPERLFAQRTHRCGDLRARHIGQEVVLCGWAQRVRRISDSMAFLPLRDASGTIQLIQTRRSTETSNPSAVLSDQDWDQITGLSPESIICIRGTVRARASGSERTEMATGEVEVFIQEIHCLNPASHTPFLPTDHNLPKEEVRMKYRYVDLRRTELQRNLQWRYRITLAARNHLDEQGFTEVETPILFKSTPEGAREFIVPTRYGKDTYFALPQSPQQYKQILMASGVDRYFQIARCFRDEDLRADRQPEFTQIDMEMAFVTKDQVIEMVERLVKTILQSVNKSPAYPIPFPRISFSEAISRYGSDKPDTRFDLEIRPIPLGKEEPFQQVMDVLVIPAQLIQGLAGALKKSLPRVRLTHQGDPSLSWMKKMGLDPTCINQKGKEFLEKVTSDDIILVTLRRFDPSEATTTMGRMRLEVARILEEAGRMTKDPDQLNFLWVQDFPLLTRVESAEGKNDSGGWIATHHPFTAPVIEDIPLLYTNHPEKIRGQHYDLVLNGVEVGGGSIRIHSAELQKRIFSLILGQGGKEQERFQHLLDALSSGCPPHGGIALGLDRLVAMLCGTSSIRDVIAFPKTSSGHDPMIGSPSSVSATTLEVYGITE</sequence>
<dbReference type="GO" id="GO:0006422">
    <property type="term" value="P:aspartyl-tRNA aminoacylation"/>
    <property type="evidence" value="ECO:0007669"/>
    <property type="project" value="TreeGrafter"/>
</dbReference>
<dbReference type="GO" id="GO:0004815">
    <property type="term" value="F:aspartate-tRNA ligase activity"/>
    <property type="evidence" value="ECO:0007669"/>
    <property type="project" value="TreeGrafter"/>
</dbReference>
<organism evidence="8 9">
    <name type="scientific">Piptocephalis cylindrospora</name>
    <dbReference type="NCBI Taxonomy" id="1907219"/>
    <lineage>
        <taxon>Eukaryota</taxon>
        <taxon>Fungi</taxon>
        <taxon>Fungi incertae sedis</taxon>
        <taxon>Zoopagomycota</taxon>
        <taxon>Zoopagomycotina</taxon>
        <taxon>Zoopagomycetes</taxon>
        <taxon>Zoopagales</taxon>
        <taxon>Piptocephalidaceae</taxon>
        <taxon>Piptocephalis</taxon>
    </lineage>
</organism>
<dbReference type="PANTHER" id="PTHR22594">
    <property type="entry name" value="ASPARTYL/LYSYL-TRNA SYNTHETASE"/>
    <property type="match status" value="1"/>
</dbReference>
<dbReference type="InterPro" id="IPR047089">
    <property type="entry name" value="Asp-tRNA-ligase_1_N"/>
</dbReference>
<evidence type="ECO:0000256" key="6">
    <source>
        <dbReference type="ARBA" id="ARBA00023146"/>
    </source>
</evidence>
<dbReference type="AlphaFoldDB" id="A0A4P9Y7M4"/>
<dbReference type="InterPro" id="IPR004365">
    <property type="entry name" value="NA-bd_OB_tRNA"/>
</dbReference>
<dbReference type="GO" id="GO:0005524">
    <property type="term" value="F:ATP binding"/>
    <property type="evidence" value="ECO:0007669"/>
    <property type="project" value="UniProtKB-KW"/>
</dbReference>
<dbReference type="HAMAP" id="MF_00044">
    <property type="entry name" value="Asp_tRNA_synth_type1"/>
    <property type="match status" value="1"/>
</dbReference>
<feature type="domain" description="Aminoacyl-transfer RNA synthetases class-II family profile" evidence="7">
    <location>
        <begin position="236"/>
        <end position="644"/>
    </location>
</feature>
<evidence type="ECO:0000259" key="7">
    <source>
        <dbReference type="PROSITE" id="PS50862"/>
    </source>
</evidence>
<keyword evidence="9" id="KW-1185">Reference proteome</keyword>
<dbReference type="InterPro" id="IPR002312">
    <property type="entry name" value="Asp/Asn-tRNA-synth_IIb"/>
</dbReference>
<dbReference type="Gene3D" id="2.40.50.140">
    <property type="entry name" value="Nucleic acid-binding proteins"/>
    <property type="match status" value="1"/>
</dbReference>
<dbReference type="SUPFAM" id="SSF55681">
    <property type="entry name" value="Class II aaRS and biotin synthetases"/>
    <property type="match status" value="1"/>
</dbReference>
<keyword evidence="5" id="KW-0648">Protein biosynthesis</keyword>
<dbReference type="PROSITE" id="PS50862">
    <property type="entry name" value="AA_TRNA_LIGASE_II"/>
    <property type="match status" value="1"/>
</dbReference>
<evidence type="ECO:0000313" key="8">
    <source>
        <dbReference type="EMBL" id="RKP15147.1"/>
    </source>
</evidence>
<evidence type="ECO:0000256" key="1">
    <source>
        <dbReference type="ARBA" id="ARBA00006303"/>
    </source>
</evidence>
<dbReference type="Pfam" id="PF00152">
    <property type="entry name" value="tRNA-synt_2"/>
    <property type="match status" value="1"/>
</dbReference>
<dbReference type="InterPro" id="IPR004524">
    <property type="entry name" value="Asp-tRNA-ligase_1"/>
</dbReference>
<evidence type="ECO:0000256" key="5">
    <source>
        <dbReference type="ARBA" id="ARBA00022917"/>
    </source>
</evidence>
<gene>
    <name evidence="8" type="ORF">BJ684DRAFT_7467</name>
</gene>
<evidence type="ECO:0000256" key="2">
    <source>
        <dbReference type="ARBA" id="ARBA00022598"/>
    </source>
</evidence>
<reference evidence="9" key="1">
    <citation type="journal article" date="2018" name="Nat. Microbiol.">
        <title>Leveraging single-cell genomics to expand the fungal tree of life.</title>
        <authorList>
            <person name="Ahrendt S.R."/>
            <person name="Quandt C.A."/>
            <person name="Ciobanu D."/>
            <person name="Clum A."/>
            <person name="Salamov A."/>
            <person name="Andreopoulos B."/>
            <person name="Cheng J.F."/>
            <person name="Woyke T."/>
            <person name="Pelin A."/>
            <person name="Henrissat B."/>
            <person name="Reynolds N.K."/>
            <person name="Benny G.L."/>
            <person name="Smith M.E."/>
            <person name="James T.Y."/>
            <person name="Grigoriev I.V."/>
        </authorList>
    </citation>
    <scope>NUCLEOTIDE SEQUENCE [LARGE SCALE GENOMIC DNA]</scope>
</reference>
<dbReference type="InterPro" id="IPR004115">
    <property type="entry name" value="GAD-like_sf"/>
</dbReference>
<evidence type="ECO:0000256" key="3">
    <source>
        <dbReference type="ARBA" id="ARBA00022741"/>
    </source>
</evidence>
<keyword evidence="2" id="KW-0436">Ligase</keyword>
<dbReference type="InterPro" id="IPR006195">
    <property type="entry name" value="aa-tRNA-synth_II"/>
</dbReference>
<name>A0A4P9Y7M4_9FUNG</name>
<dbReference type="OrthoDB" id="439710at2759"/>
<dbReference type="InterPro" id="IPR004364">
    <property type="entry name" value="Aa-tRNA-synt_II"/>
</dbReference>
<dbReference type="EMBL" id="KZ987753">
    <property type="protein sequence ID" value="RKP15147.1"/>
    <property type="molecule type" value="Genomic_DNA"/>
</dbReference>
<dbReference type="Pfam" id="PF01336">
    <property type="entry name" value="tRNA_anti-codon"/>
    <property type="match status" value="1"/>
</dbReference>